<dbReference type="NCBIfam" id="NF033539">
    <property type="entry name" value="transpos_IS1380"/>
    <property type="match status" value="1"/>
</dbReference>
<keyword evidence="3" id="KW-1185">Reference proteome</keyword>
<organism evidence="2 3">
    <name type="scientific">Geodia barretti</name>
    <name type="common">Barrett's horny sponge</name>
    <dbReference type="NCBI Taxonomy" id="519541"/>
    <lineage>
        <taxon>Eukaryota</taxon>
        <taxon>Metazoa</taxon>
        <taxon>Porifera</taxon>
        <taxon>Demospongiae</taxon>
        <taxon>Heteroscleromorpha</taxon>
        <taxon>Tetractinellida</taxon>
        <taxon>Astrophorina</taxon>
        <taxon>Geodiidae</taxon>
        <taxon>Geodia</taxon>
    </lineage>
</organism>
<protein>
    <recommendedName>
        <fullName evidence="1">Transposase DDE domain-containing protein</fullName>
    </recommendedName>
</protein>
<dbReference type="Proteomes" id="UP001174909">
    <property type="component" value="Unassembled WGS sequence"/>
</dbReference>
<reference evidence="2" key="1">
    <citation type="submission" date="2023-03" db="EMBL/GenBank/DDBJ databases">
        <authorList>
            <person name="Steffen K."/>
            <person name="Cardenas P."/>
        </authorList>
    </citation>
    <scope>NUCLEOTIDE SEQUENCE</scope>
</reference>
<dbReference type="InterPro" id="IPR025668">
    <property type="entry name" value="Tnp_DDE_dom"/>
</dbReference>
<comment type="caution">
    <text evidence="2">The sequence shown here is derived from an EMBL/GenBank/DDBJ whole genome shotgun (WGS) entry which is preliminary data.</text>
</comment>
<dbReference type="Pfam" id="PF13701">
    <property type="entry name" value="DDE_Tnp_1_4"/>
    <property type="match status" value="2"/>
</dbReference>
<evidence type="ECO:0000313" key="2">
    <source>
        <dbReference type="EMBL" id="CAI8002689.1"/>
    </source>
</evidence>
<evidence type="ECO:0000313" key="3">
    <source>
        <dbReference type="Proteomes" id="UP001174909"/>
    </source>
</evidence>
<feature type="domain" description="Transposase DDE" evidence="1">
    <location>
        <begin position="2"/>
        <end position="282"/>
    </location>
</feature>
<sequence>MLACRELDDALGLTETASECLQESRGGRNVQHRLVGLLRQSVYSRLAGYEDTNDAERLAQDPTMRVVVGRRGGPERPAASTNTMSRFETEVLTQDGNVEGLGRVNAKWVDRAMTHTAHRRVILDMDSSESPVHGGQEGASYNGHFGSTCYHPLFVFNQFGDCEGAMLRAGNVHSAHRWRDVLDPILSRYGATGVRRYFRADAAFAKPDIYEYLEERHVLYAIRLPGNEVLQREIAPLLRRPVGRPPKRPVILYDDFWYRAGSWDRARRVVAKVEWHRGELFPGRAVDQGGKYALNWTRLSCHRFVANRVRLSLFVLAYNLGNFLRRLCLPKAVKHWSLRSVQVKLIKMGGRLVRHARWLIFQLSEVSVPRRLFQGVLDRIGRLSPAPS</sequence>
<dbReference type="AlphaFoldDB" id="A0AA35R479"/>
<name>A0AA35R479_GEOBA</name>
<feature type="domain" description="Transposase DDE" evidence="1">
    <location>
        <begin position="290"/>
        <end position="384"/>
    </location>
</feature>
<dbReference type="EMBL" id="CASHTH010000493">
    <property type="protein sequence ID" value="CAI8002689.1"/>
    <property type="molecule type" value="Genomic_DNA"/>
</dbReference>
<evidence type="ECO:0000259" key="1">
    <source>
        <dbReference type="Pfam" id="PF13701"/>
    </source>
</evidence>
<dbReference type="InterPro" id="IPR047960">
    <property type="entry name" value="Transpos_IS1380"/>
</dbReference>
<proteinExistence type="predicted"/>
<gene>
    <name evidence="2" type="ORF">GBAR_LOCUS3464</name>
</gene>
<accession>A0AA35R479</accession>